<evidence type="ECO:0000313" key="6">
    <source>
        <dbReference type="EMBL" id="GIX69498.1"/>
    </source>
</evidence>
<dbReference type="GO" id="GO:0019695">
    <property type="term" value="P:choline metabolic process"/>
    <property type="evidence" value="ECO:0007669"/>
    <property type="project" value="TreeGrafter"/>
</dbReference>
<dbReference type="GO" id="GO:0005886">
    <property type="term" value="C:plasma membrane"/>
    <property type="evidence" value="ECO:0007669"/>
    <property type="project" value="TreeGrafter"/>
</dbReference>
<evidence type="ECO:0000256" key="2">
    <source>
        <dbReference type="ARBA" id="ARBA00022487"/>
    </source>
</evidence>
<dbReference type="SUPFAM" id="SSF53474">
    <property type="entry name" value="alpha/beta-Hydrolases"/>
    <property type="match status" value="1"/>
</dbReference>
<feature type="domain" description="Carboxylesterase type B" evidence="5">
    <location>
        <begin position="39"/>
        <end position="141"/>
    </location>
</feature>
<dbReference type="PANTHER" id="PTHR43918">
    <property type="entry name" value="ACETYLCHOLINESTERASE"/>
    <property type="match status" value="1"/>
</dbReference>
<dbReference type="InterPro" id="IPR002018">
    <property type="entry name" value="CarbesteraseB"/>
</dbReference>
<reference evidence="6 7" key="1">
    <citation type="submission" date="2021-06" db="EMBL/GenBank/DDBJ databases">
        <title>Caerostris extrusa draft genome.</title>
        <authorList>
            <person name="Kono N."/>
            <person name="Arakawa K."/>
        </authorList>
    </citation>
    <scope>NUCLEOTIDE SEQUENCE [LARGE SCALE GENOMIC DNA]</scope>
</reference>
<comment type="caution">
    <text evidence="6">The sequence shown here is derived from an EMBL/GenBank/DDBJ whole genome shotgun (WGS) entry which is preliminary data.</text>
</comment>
<keyword evidence="3" id="KW-0378">Hydrolase</keyword>
<evidence type="ECO:0000256" key="4">
    <source>
        <dbReference type="ARBA" id="ARBA00023180"/>
    </source>
</evidence>
<dbReference type="Pfam" id="PF00135">
    <property type="entry name" value="COesterase"/>
    <property type="match status" value="1"/>
</dbReference>
<dbReference type="InterPro" id="IPR029058">
    <property type="entry name" value="AB_hydrolase_fold"/>
</dbReference>
<comment type="similarity">
    <text evidence="1">Belongs to the type-B carboxylesterase/lipase family.</text>
</comment>
<sequence length="151" mass="17540">MPTDLGFSLARYRNSRGRQSCHDKQWTCSRYYCVFRRSDGHHEAFLGIPYAEPPIGRLRFLKTYTQTPWMGVFDASTLPPTCIQNVTFHYYYEPNVDNMTEDCLHLNLWVPYSRNSTQLKPIIIFIHGGALNVGSSNMKFMMAQIFQNLGM</sequence>
<proteinExistence type="inferred from homology"/>
<name>A0AAV4MC84_CAEEX</name>
<dbReference type="GO" id="GO:0006581">
    <property type="term" value="P:acetylcholine catabolic process"/>
    <property type="evidence" value="ECO:0007669"/>
    <property type="project" value="TreeGrafter"/>
</dbReference>
<dbReference type="PANTHER" id="PTHR43918:SF4">
    <property type="entry name" value="CARBOXYLIC ESTER HYDROLASE"/>
    <property type="match status" value="1"/>
</dbReference>
<dbReference type="EMBL" id="BPLR01019589">
    <property type="protein sequence ID" value="GIX69498.1"/>
    <property type="molecule type" value="Genomic_DNA"/>
</dbReference>
<keyword evidence="4" id="KW-0325">Glycoprotein</keyword>
<organism evidence="6 7">
    <name type="scientific">Caerostris extrusa</name>
    <name type="common">Bark spider</name>
    <name type="synonym">Caerostris bankana</name>
    <dbReference type="NCBI Taxonomy" id="172846"/>
    <lineage>
        <taxon>Eukaryota</taxon>
        <taxon>Metazoa</taxon>
        <taxon>Ecdysozoa</taxon>
        <taxon>Arthropoda</taxon>
        <taxon>Chelicerata</taxon>
        <taxon>Arachnida</taxon>
        <taxon>Araneae</taxon>
        <taxon>Araneomorphae</taxon>
        <taxon>Entelegynae</taxon>
        <taxon>Araneoidea</taxon>
        <taxon>Araneidae</taxon>
        <taxon>Caerostris</taxon>
    </lineage>
</organism>
<dbReference type="Proteomes" id="UP001054945">
    <property type="component" value="Unassembled WGS sequence"/>
</dbReference>
<protein>
    <submittedName>
        <fullName evidence="6">Acetylcholinesterase</fullName>
    </submittedName>
</protein>
<accession>A0AAV4MC84</accession>
<dbReference type="Gene3D" id="3.40.50.1820">
    <property type="entry name" value="alpha/beta hydrolase"/>
    <property type="match status" value="1"/>
</dbReference>
<dbReference type="GO" id="GO:0003990">
    <property type="term" value="F:acetylcholinesterase activity"/>
    <property type="evidence" value="ECO:0007669"/>
    <property type="project" value="TreeGrafter"/>
</dbReference>
<evidence type="ECO:0000256" key="1">
    <source>
        <dbReference type="ARBA" id="ARBA00005964"/>
    </source>
</evidence>
<dbReference type="AlphaFoldDB" id="A0AAV4MC84"/>
<evidence type="ECO:0000256" key="3">
    <source>
        <dbReference type="ARBA" id="ARBA00022801"/>
    </source>
</evidence>
<keyword evidence="2" id="KW-0719">Serine esterase</keyword>
<evidence type="ECO:0000259" key="5">
    <source>
        <dbReference type="Pfam" id="PF00135"/>
    </source>
</evidence>
<evidence type="ECO:0000313" key="7">
    <source>
        <dbReference type="Proteomes" id="UP001054945"/>
    </source>
</evidence>
<dbReference type="InterPro" id="IPR050654">
    <property type="entry name" value="AChE-related_enzymes"/>
</dbReference>
<keyword evidence="7" id="KW-1185">Reference proteome</keyword>
<dbReference type="GO" id="GO:0005615">
    <property type="term" value="C:extracellular space"/>
    <property type="evidence" value="ECO:0007669"/>
    <property type="project" value="TreeGrafter"/>
</dbReference>
<gene>
    <name evidence="6" type="primary">ACHE</name>
    <name evidence="6" type="ORF">CEXT_61831</name>
</gene>